<feature type="region of interest" description="Disordered" evidence="3">
    <location>
        <begin position="439"/>
        <end position="480"/>
    </location>
</feature>
<accession>A0A2N9H8J7</accession>
<feature type="region of interest" description="Disordered" evidence="3">
    <location>
        <begin position="129"/>
        <end position="193"/>
    </location>
</feature>
<dbReference type="SMART" id="SM01141">
    <property type="entry name" value="DRY_EERY"/>
    <property type="match status" value="1"/>
</dbReference>
<feature type="compositionally biased region" description="Basic and acidic residues" evidence="3">
    <location>
        <begin position="215"/>
        <end position="231"/>
    </location>
</feature>
<dbReference type="GO" id="GO:0006397">
    <property type="term" value="P:mRNA processing"/>
    <property type="evidence" value="ECO:0007669"/>
    <property type="project" value="UniProtKB-KW"/>
</dbReference>
<dbReference type="InterPro" id="IPR040397">
    <property type="entry name" value="SWAP"/>
</dbReference>
<feature type="compositionally biased region" description="Basic and acidic residues" evidence="3">
    <location>
        <begin position="155"/>
        <end position="165"/>
    </location>
</feature>
<dbReference type="InterPro" id="IPR019147">
    <property type="entry name" value="SWAP_N_domain"/>
</dbReference>
<feature type="compositionally biased region" description="Polar residues" evidence="3">
    <location>
        <begin position="131"/>
        <end position="150"/>
    </location>
</feature>
<feature type="compositionally biased region" description="Basic residues" evidence="3">
    <location>
        <begin position="281"/>
        <end position="300"/>
    </location>
</feature>
<feature type="compositionally biased region" description="Polar residues" evidence="3">
    <location>
        <begin position="395"/>
        <end position="406"/>
    </location>
</feature>
<feature type="compositionally biased region" description="Basic residues" evidence="3">
    <location>
        <begin position="459"/>
        <end position="473"/>
    </location>
</feature>
<feature type="domain" description="Suppressor of white apricot N-terminal" evidence="4">
    <location>
        <begin position="39"/>
        <end position="157"/>
    </location>
</feature>
<keyword evidence="1" id="KW-0507">mRNA processing</keyword>
<evidence type="ECO:0000256" key="1">
    <source>
        <dbReference type="ARBA" id="ARBA00022664"/>
    </source>
</evidence>
<feature type="compositionally biased region" description="Basic and acidic residues" evidence="3">
    <location>
        <begin position="439"/>
        <end position="454"/>
    </location>
</feature>
<dbReference type="PANTHER" id="PTHR13161:SF4">
    <property type="entry name" value="CLK4-ASSOCIATING SERINE_ARGININE RICH PROTEIN"/>
    <property type="match status" value="1"/>
</dbReference>
<dbReference type="AlphaFoldDB" id="A0A2N9H8J7"/>
<reference evidence="5" key="1">
    <citation type="submission" date="2018-02" db="EMBL/GenBank/DDBJ databases">
        <authorList>
            <person name="Cohen D.B."/>
            <person name="Kent A.D."/>
        </authorList>
    </citation>
    <scope>NUCLEOTIDE SEQUENCE</scope>
</reference>
<feature type="compositionally biased region" description="Basic and acidic residues" evidence="3">
    <location>
        <begin position="407"/>
        <end position="416"/>
    </location>
</feature>
<protein>
    <recommendedName>
        <fullName evidence="4">Suppressor of white apricot N-terminal domain-containing protein</fullName>
    </recommendedName>
</protein>
<feature type="compositionally biased region" description="Acidic residues" evidence="3">
    <location>
        <begin position="166"/>
        <end position="192"/>
    </location>
</feature>
<organism evidence="5">
    <name type="scientific">Fagus sylvatica</name>
    <name type="common">Beechnut</name>
    <dbReference type="NCBI Taxonomy" id="28930"/>
    <lineage>
        <taxon>Eukaryota</taxon>
        <taxon>Viridiplantae</taxon>
        <taxon>Streptophyta</taxon>
        <taxon>Embryophyta</taxon>
        <taxon>Tracheophyta</taxon>
        <taxon>Spermatophyta</taxon>
        <taxon>Magnoliopsida</taxon>
        <taxon>eudicotyledons</taxon>
        <taxon>Gunneridae</taxon>
        <taxon>Pentapetalae</taxon>
        <taxon>rosids</taxon>
        <taxon>fabids</taxon>
        <taxon>Fagales</taxon>
        <taxon>Fagaceae</taxon>
        <taxon>Fagus</taxon>
    </lineage>
</organism>
<evidence type="ECO:0000313" key="5">
    <source>
        <dbReference type="EMBL" id="SPD08093.1"/>
    </source>
</evidence>
<dbReference type="Pfam" id="PF09750">
    <property type="entry name" value="DRY_EERY"/>
    <property type="match status" value="1"/>
</dbReference>
<evidence type="ECO:0000259" key="4">
    <source>
        <dbReference type="SMART" id="SM01141"/>
    </source>
</evidence>
<proteinExistence type="predicted"/>
<gene>
    <name evidence="5" type="ORF">FSB_LOCUS35975</name>
</gene>
<sequence length="565" mass="64211">MWHEARRSERKVHDMMDAARKRAQRRAVFLAKRRGDPQQSIQAIGSRSRMYRDDALYQATQDQQGLIPWNGKQDILIDRFDGRALLDFIRDSGSRHIRLSIGVEDVVTDEEGLQHVNQEMEAKAVAPFISDRSQQQTQPPANKGSYSQVGFSYEGDGKEEAHLSDADDNDEDDDDEDEDEDFNSDDSNDEGMDIIAKEFGVKRYGWLVYMDKKAKEEEKRQKEVIKGDPAIRKLSRKERRKASQIEREREREATRTTGARVLHHDPYREPRRSPTYEAYPRSRRSRSRSHSPSHSRRYPRGGHSDDHRSKPRTTKIEYITEFGGSVDGVQPKLDRFSPPPSPPSQADMLNRPSSGRILEALHVDPASGISPEKEKSAKVLKPSVSTTSAIAKLTKASTSGGNLKQQQAEKKETPQERLKRIMSRQLNKQIKKDTAAEMAKKREQERQRLEKLAETSRLSRYRRRSRSRSHSRSYSRSPPRQMLYMIVTSGQLKHIHVLKGTNGLLTAEDTGVVEVQVEAGVPEDIIPALVPGLALSHIPMPVPVHALIPGKKPFKVSIEMLLLNG</sequence>
<name>A0A2N9H8J7_FAGSY</name>
<dbReference type="PANTHER" id="PTHR13161">
    <property type="entry name" value="SPLICING FACTOR SUPPRESSOR OF WHITE APRICOT"/>
    <property type="match status" value="1"/>
</dbReference>
<keyword evidence="2" id="KW-0508">mRNA splicing</keyword>
<evidence type="ECO:0000256" key="3">
    <source>
        <dbReference type="SAM" id="MobiDB-lite"/>
    </source>
</evidence>
<feature type="region of interest" description="Disordered" evidence="3">
    <location>
        <begin position="215"/>
        <end position="356"/>
    </location>
</feature>
<feature type="region of interest" description="Disordered" evidence="3">
    <location>
        <begin position="395"/>
        <end position="416"/>
    </location>
</feature>
<evidence type="ECO:0000256" key="2">
    <source>
        <dbReference type="ARBA" id="ARBA00023187"/>
    </source>
</evidence>
<dbReference type="GO" id="GO:0008380">
    <property type="term" value="P:RNA splicing"/>
    <property type="evidence" value="ECO:0007669"/>
    <property type="project" value="UniProtKB-KW"/>
</dbReference>
<feature type="compositionally biased region" description="Basic and acidic residues" evidence="3">
    <location>
        <begin position="241"/>
        <end position="254"/>
    </location>
</feature>
<feature type="region of interest" description="Disordered" evidence="3">
    <location>
        <begin position="365"/>
        <end position="384"/>
    </location>
</feature>
<feature type="compositionally biased region" description="Basic and acidic residues" evidence="3">
    <location>
        <begin position="262"/>
        <end position="274"/>
    </location>
</feature>
<dbReference type="EMBL" id="OIVN01003001">
    <property type="protein sequence ID" value="SPD08093.1"/>
    <property type="molecule type" value="Genomic_DNA"/>
</dbReference>